<name>A0ABX8ZJR6_9SPHN</name>
<proteinExistence type="predicted"/>
<evidence type="ECO:0000259" key="1">
    <source>
        <dbReference type="Pfam" id="PF03781"/>
    </source>
</evidence>
<evidence type="ECO:0000313" key="2">
    <source>
        <dbReference type="EMBL" id="QZD89261.1"/>
    </source>
</evidence>
<gene>
    <name evidence="2" type="ORF">K3148_10560</name>
</gene>
<dbReference type="InterPro" id="IPR005532">
    <property type="entry name" value="SUMF_dom"/>
</dbReference>
<dbReference type="InterPro" id="IPR016187">
    <property type="entry name" value="CTDL_fold"/>
</dbReference>
<dbReference type="Pfam" id="PF03781">
    <property type="entry name" value="FGE-sulfatase"/>
    <property type="match status" value="1"/>
</dbReference>
<accession>A0ABX8ZJR6</accession>
<keyword evidence="3" id="KW-1185">Reference proteome</keyword>
<dbReference type="InterPro" id="IPR042095">
    <property type="entry name" value="SUMF_sf"/>
</dbReference>
<protein>
    <submittedName>
        <fullName evidence="2">Formylglycine-generating enzyme family protein</fullName>
    </submittedName>
</protein>
<evidence type="ECO:0000313" key="3">
    <source>
        <dbReference type="Proteomes" id="UP000824281"/>
    </source>
</evidence>
<dbReference type="PANTHER" id="PTHR23150:SF19">
    <property type="entry name" value="FORMYLGLYCINE-GENERATING ENZYME"/>
    <property type="match status" value="1"/>
</dbReference>
<reference evidence="2 3" key="1">
    <citation type="submission" date="2021-08" db="EMBL/GenBank/DDBJ databases">
        <title>Comparative Genomics Analysis of the Genus Qipengyuania Reveals Extensive Genetic Diversity and Metabolic Versatility, Including the Description of Fifteen Novel Species.</title>
        <authorList>
            <person name="Liu Y."/>
        </authorList>
    </citation>
    <scope>NUCLEOTIDE SEQUENCE [LARGE SCALE GENOMIC DNA]</scope>
    <source>
        <strain evidence="2 3">1NDH13</strain>
    </source>
</reference>
<dbReference type="Proteomes" id="UP000824281">
    <property type="component" value="Chromosome"/>
</dbReference>
<feature type="domain" description="Sulfatase-modifying factor enzyme-like" evidence="1">
    <location>
        <begin position="2"/>
        <end position="274"/>
    </location>
</feature>
<sequence length="290" mass="32159">MGQEGIYSEEGPVRRTRVNGFWIDTTEVTNERFARFVEETGYVTIAEKPVDPALFDVPRSQIPAHMLSPGSAVFTPPSKASSHYRDWWIYLPGANWKKPFGPKGRDYSANEPAVHLAYQDMEAFAKWAGGRIPTEAEWEYAAKADAKPSREQPAEANSWQGVFPVANEKIDGFEGIAPVGCYKPNSNGLYDTVGNVWEMTADLYRAGHDPNDRDNPQGPSETLAYDPVNPKFPSRVIKGGSYLCAPNYCQRYRPASRSGRDPAMGASNVGFRLVYDRRPAHPSALGVDAH</sequence>
<dbReference type="Gene3D" id="3.90.1580.10">
    <property type="entry name" value="paralog of FGE (formylglycine-generating enzyme)"/>
    <property type="match status" value="1"/>
</dbReference>
<dbReference type="PANTHER" id="PTHR23150">
    <property type="entry name" value="SULFATASE MODIFYING FACTOR 1, 2"/>
    <property type="match status" value="1"/>
</dbReference>
<organism evidence="2 3">
    <name type="scientific">Qipengyuania aurantiaca</name>
    <dbReference type="NCBI Taxonomy" id="2867233"/>
    <lineage>
        <taxon>Bacteria</taxon>
        <taxon>Pseudomonadati</taxon>
        <taxon>Pseudomonadota</taxon>
        <taxon>Alphaproteobacteria</taxon>
        <taxon>Sphingomonadales</taxon>
        <taxon>Erythrobacteraceae</taxon>
        <taxon>Qipengyuania</taxon>
    </lineage>
</organism>
<dbReference type="InterPro" id="IPR051043">
    <property type="entry name" value="Sulfatase_Mod_Factor_Kinase"/>
</dbReference>
<dbReference type="SUPFAM" id="SSF56436">
    <property type="entry name" value="C-type lectin-like"/>
    <property type="match status" value="1"/>
</dbReference>
<dbReference type="EMBL" id="CP081295">
    <property type="protein sequence ID" value="QZD89261.1"/>
    <property type="molecule type" value="Genomic_DNA"/>
</dbReference>